<feature type="chain" id="PRO_5044762500" evidence="1">
    <location>
        <begin position="23"/>
        <end position="119"/>
    </location>
</feature>
<accession>A0ABD2BQN1</accession>
<organism evidence="2 3">
    <name type="scientific">Vespula maculifrons</name>
    <name type="common">Eastern yellow jacket</name>
    <name type="synonym">Wasp</name>
    <dbReference type="NCBI Taxonomy" id="7453"/>
    <lineage>
        <taxon>Eukaryota</taxon>
        <taxon>Metazoa</taxon>
        <taxon>Ecdysozoa</taxon>
        <taxon>Arthropoda</taxon>
        <taxon>Hexapoda</taxon>
        <taxon>Insecta</taxon>
        <taxon>Pterygota</taxon>
        <taxon>Neoptera</taxon>
        <taxon>Endopterygota</taxon>
        <taxon>Hymenoptera</taxon>
        <taxon>Apocrita</taxon>
        <taxon>Aculeata</taxon>
        <taxon>Vespoidea</taxon>
        <taxon>Vespidae</taxon>
        <taxon>Vespinae</taxon>
        <taxon>Vespula</taxon>
    </lineage>
</organism>
<reference evidence="2 3" key="1">
    <citation type="journal article" date="2024" name="Ann. Entomol. Soc. Am.">
        <title>Genomic analyses of the southern and eastern yellowjacket wasps (Hymenoptera: Vespidae) reveal evolutionary signatures of social life.</title>
        <authorList>
            <person name="Catto M.A."/>
            <person name="Caine P.B."/>
            <person name="Orr S.E."/>
            <person name="Hunt B.G."/>
            <person name="Goodisman M.A.D."/>
        </authorList>
    </citation>
    <scope>NUCLEOTIDE SEQUENCE [LARGE SCALE GENOMIC DNA]</scope>
    <source>
        <strain evidence="2">232</strain>
        <tissue evidence="2">Head and thorax</tissue>
    </source>
</reference>
<evidence type="ECO:0000313" key="3">
    <source>
        <dbReference type="Proteomes" id="UP001607303"/>
    </source>
</evidence>
<keyword evidence="1" id="KW-0732">Signal</keyword>
<sequence>MKSFVLYFVTFLLMMSPFLTMAHPLGIKGDELLNISKNGTSVKLPEIDLSEVGSLPGDLLKLPTTLISGSDMKCPDNQKKDVNGNCRDSVRQTLSWKERKRFVWNFRSKFLEDIFLRNK</sequence>
<dbReference type="Proteomes" id="UP001607303">
    <property type="component" value="Unassembled WGS sequence"/>
</dbReference>
<evidence type="ECO:0000256" key="1">
    <source>
        <dbReference type="SAM" id="SignalP"/>
    </source>
</evidence>
<gene>
    <name evidence="2" type="ORF">V1477_013335</name>
</gene>
<dbReference type="EMBL" id="JAYRBN010000067">
    <property type="protein sequence ID" value="KAL2735079.1"/>
    <property type="molecule type" value="Genomic_DNA"/>
</dbReference>
<evidence type="ECO:0000313" key="2">
    <source>
        <dbReference type="EMBL" id="KAL2735079.1"/>
    </source>
</evidence>
<name>A0ABD2BQN1_VESMC</name>
<keyword evidence="3" id="KW-1185">Reference proteome</keyword>
<proteinExistence type="predicted"/>
<protein>
    <submittedName>
        <fullName evidence="2">Uncharacterized protein</fullName>
    </submittedName>
</protein>
<dbReference type="AlphaFoldDB" id="A0ABD2BQN1"/>
<comment type="caution">
    <text evidence="2">The sequence shown here is derived from an EMBL/GenBank/DDBJ whole genome shotgun (WGS) entry which is preliminary data.</text>
</comment>
<feature type="signal peptide" evidence="1">
    <location>
        <begin position="1"/>
        <end position="22"/>
    </location>
</feature>